<dbReference type="SUPFAM" id="SSF53448">
    <property type="entry name" value="Nucleotide-diphospho-sugar transferases"/>
    <property type="match status" value="1"/>
</dbReference>
<comment type="similarity">
    <text evidence="1">Belongs to the glycosyltransferase 2 family.</text>
</comment>
<organism evidence="5 6">
    <name type="scientific">Candidatus Daviesbacteria bacterium RIFCSPHIGHO2_02_FULL_43_12</name>
    <dbReference type="NCBI Taxonomy" id="1797776"/>
    <lineage>
        <taxon>Bacteria</taxon>
        <taxon>Candidatus Daviesiibacteriota</taxon>
    </lineage>
</organism>
<dbReference type="InterPro" id="IPR001173">
    <property type="entry name" value="Glyco_trans_2-like"/>
</dbReference>
<proteinExistence type="inferred from homology"/>
<evidence type="ECO:0000256" key="3">
    <source>
        <dbReference type="ARBA" id="ARBA00022679"/>
    </source>
</evidence>
<dbReference type="Proteomes" id="UP000177328">
    <property type="component" value="Unassembled WGS sequence"/>
</dbReference>
<evidence type="ECO:0000259" key="4">
    <source>
        <dbReference type="Pfam" id="PF00535"/>
    </source>
</evidence>
<dbReference type="PANTHER" id="PTHR43179">
    <property type="entry name" value="RHAMNOSYLTRANSFERASE WBBL"/>
    <property type="match status" value="1"/>
</dbReference>
<evidence type="ECO:0000313" key="6">
    <source>
        <dbReference type="Proteomes" id="UP000177328"/>
    </source>
</evidence>
<keyword evidence="2" id="KW-0328">Glycosyltransferase</keyword>
<dbReference type="EMBL" id="MFDD01000002">
    <property type="protein sequence ID" value="OGE41299.1"/>
    <property type="molecule type" value="Genomic_DNA"/>
</dbReference>
<dbReference type="AlphaFoldDB" id="A0A1F5KKE4"/>
<accession>A0A1F5KKE4</accession>
<evidence type="ECO:0000256" key="2">
    <source>
        <dbReference type="ARBA" id="ARBA00022676"/>
    </source>
</evidence>
<evidence type="ECO:0000313" key="5">
    <source>
        <dbReference type="EMBL" id="OGE41299.1"/>
    </source>
</evidence>
<comment type="caution">
    <text evidence="5">The sequence shown here is derived from an EMBL/GenBank/DDBJ whole genome shotgun (WGS) entry which is preliminary data.</text>
</comment>
<evidence type="ECO:0000256" key="1">
    <source>
        <dbReference type="ARBA" id="ARBA00006739"/>
    </source>
</evidence>
<keyword evidence="3" id="KW-0808">Transferase</keyword>
<feature type="domain" description="Glycosyltransferase 2-like" evidence="4">
    <location>
        <begin position="7"/>
        <end position="168"/>
    </location>
</feature>
<dbReference type="InterPro" id="IPR029044">
    <property type="entry name" value="Nucleotide-diphossugar_trans"/>
</dbReference>
<reference evidence="5 6" key="1">
    <citation type="journal article" date="2016" name="Nat. Commun.">
        <title>Thousands of microbial genomes shed light on interconnected biogeochemical processes in an aquifer system.</title>
        <authorList>
            <person name="Anantharaman K."/>
            <person name="Brown C.T."/>
            <person name="Hug L.A."/>
            <person name="Sharon I."/>
            <person name="Castelle C.J."/>
            <person name="Probst A.J."/>
            <person name="Thomas B.C."/>
            <person name="Singh A."/>
            <person name="Wilkins M.J."/>
            <person name="Karaoz U."/>
            <person name="Brodie E.L."/>
            <person name="Williams K.H."/>
            <person name="Hubbard S.S."/>
            <person name="Banfield J.F."/>
        </authorList>
    </citation>
    <scope>NUCLEOTIDE SEQUENCE [LARGE SCALE GENOMIC DNA]</scope>
</reference>
<dbReference type="GO" id="GO:0016757">
    <property type="term" value="F:glycosyltransferase activity"/>
    <property type="evidence" value="ECO:0007669"/>
    <property type="project" value="UniProtKB-KW"/>
</dbReference>
<dbReference type="PANTHER" id="PTHR43179:SF12">
    <property type="entry name" value="GALACTOFURANOSYLTRANSFERASE GLFT2"/>
    <property type="match status" value="1"/>
</dbReference>
<sequence length="298" mass="33799">MNNFKVSIVIPNWNGRDKLKKNLPSVLAVKDIHEVIVVDDGSTDDSIEIIRKNFPAVKLIIKPQNSGFSSTVNQGVRESSGDILFLLNSDASPAPEAVKIALAHFENPKVFSVSCATEDGNWSWAKFERGFLWHYKVPLPEGESPKLHQTLWASGGSGLFRKSIWEELTGFDELFAPFYEEDSDLGYRATKRGYLNLWDPDSKVEHYKQKGVIEENFSRSKISSVAQRNQLLLIWKNITDPAMLRQHFLGLLRMIISHPSYLKVFFSALVKLPLLLPKRAKESHLSKLKDSEILGMYP</sequence>
<gene>
    <name evidence="5" type="ORF">A3D25_02125</name>
</gene>
<name>A0A1F5KKE4_9BACT</name>
<protein>
    <recommendedName>
        <fullName evidence="4">Glycosyltransferase 2-like domain-containing protein</fullName>
    </recommendedName>
</protein>
<dbReference type="CDD" id="cd04186">
    <property type="entry name" value="GT_2_like_c"/>
    <property type="match status" value="1"/>
</dbReference>
<dbReference type="Pfam" id="PF00535">
    <property type="entry name" value="Glycos_transf_2"/>
    <property type="match status" value="1"/>
</dbReference>
<dbReference type="Gene3D" id="3.90.550.10">
    <property type="entry name" value="Spore Coat Polysaccharide Biosynthesis Protein SpsA, Chain A"/>
    <property type="match status" value="1"/>
</dbReference>